<feature type="region of interest" description="Disordered" evidence="1">
    <location>
        <begin position="198"/>
        <end position="221"/>
    </location>
</feature>
<reference evidence="2" key="1">
    <citation type="journal article" date="2019" name="bioRxiv">
        <title>The Genome of the Zebra Mussel, Dreissena polymorpha: A Resource for Invasive Species Research.</title>
        <authorList>
            <person name="McCartney M.A."/>
            <person name="Auch B."/>
            <person name="Kono T."/>
            <person name="Mallez S."/>
            <person name="Zhang Y."/>
            <person name="Obille A."/>
            <person name="Becker A."/>
            <person name="Abrahante J.E."/>
            <person name="Garbe J."/>
            <person name="Badalamenti J.P."/>
            <person name="Herman A."/>
            <person name="Mangelson H."/>
            <person name="Liachko I."/>
            <person name="Sullivan S."/>
            <person name="Sone E.D."/>
            <person name="Koren S."/>
            <person name="Silverstein K.A.T."/>
            <person name="Beckman K.B."/>
            <person name="Gohl D.M."/>
        </authorList>
    </citation>
    <scope>NUCLEOTIDE SEQUENCE</scope>
    <source>
        <strain evidence="2">Duluth1</strain>
        <tissue evidence="2">Whole animal</tissue>
    </source>
</reference>
<comment type="caution">
    <text evidence="2">The sequence shown here is derived from an EMBL/GenBank/DDBJ whole genome shotgun (WGS) entry which is preliminary data.</text>
</comment>
<name>A0A9D4FNI8_DREPO</name>
<evidence type="ECO:0000256" key="1">
    <source>
        <dbReference type="SAM" id="MobiDB-lite"/>
    </source>
</evidence>
<proteinExistence type="predicted"/>
<evidence type="ECO:0000313" key="2">
    <source>
        <dbReference type="EMBL" id="KAH3801597.1"/>
    </source>
</evidence>
<evidence type="ECO:0000313" key="3">
    <source>
        <dbReference type="Proteomes" id="UP000828390"/>
    </source>
</evidence>
<organism evidence="2 3">
    <name type="scientific">Dreissena polymorpha</name>
    <name type="common">Zebra mussel</name>
    <name type="synonym">Mytilus polymorpha</name>
    <dbReference type="NCBI Taxonomy" id="45954"/>
    <lineage>
        <taxon>Eukaryota</taxon>
        <taxon>Metazoa</taxon>
        <taxon>Spiralia</taxon>
        <taxon>Lophotrochozoa</taxon>
        <taxon>Mollusca</taxon>
        <taxon>Bivalvia</taxon>
        <taxon>Autobranchia</taxon>
        <taxon>Heteroconchia</taxon>
        <taxon>Euheterodonta</taxon>
        <taxon>Imparidentia</taxon>
        <taxon>Neoheterodontei</taxon>
        <taxon>Myida</taxon>
        <taxon>Dreissenoidea</taxon>
        <taxon>Dreissenidae</taxon>
        <taxon>Dreissena</taxon>
    </lineage>
</organism>
<accession>A0A9D4FNI8</accession>
<keyword evidence="3" id="KW-1185">Reference proteome</keyword>
<reference evidence="2" key="2">
    <citation type="submission" date="2020-11" db="EMBL/GenBank/DDBJ databases">
        <authorList>
            <person name="McCartney M.A."/>
            <person name="Auch B."/>
            <person name="Kono T."/>
            <person name="Mallez S."/>
            <person name="Becker A."/>
            <person name="Gohl D.M."/>
            <person name="Silverstein K.A.T."/>
            <person name="Koren S."/>
            <person name="Bechman K.B."/>
            <person name="Herman A."/>
            <person name="Abrahante J.E."/>
            <person name="Garbe J."/>
        </authorList>
    </citation>
    <scope>NUCLEOTIDE SEQUENCE</scope>
    <source>
        <strain evidence="2">Duluth1</strain>
        <tissue evidence="2">Whole animal</tissue>
    </source>
</reference>
<dbReference type="AlphaFoldDB" id="A0A9D4FNI8"/>
<dbReference type="EMBL" id="JAIWYP010000007">
    <property type="protein sequence ID" value="KAH3801597.1"/>
    <property type="molecule type" value="Genomic_DNA"/>
</dbReference>
<protein>
    <submittedName>
        <fullName evidence="2">Uncharacterized protein</fullName>
    </submittedName>
</protein>
<feature type="region of interest" description="Disordered" evidence="1">
    <location>
        <begin position="102"/>
        <end position="143"/>
    </location>
</feature>
<dbReference type="Proteomes" id="UP000828390">
    <property type="component" value="Unassembled WGS sequence"/>
</dbReference>
<feature type="compositionally biased region" description="Basic and acidic residues" evidence="1">
    <location>
        <begin position="198"/>
        <end position="210"/>
    </location>
</feature>
<gene>
    <name evidence="2" type="ORF">DPMN_155253</name>
</gene>
<sequence>MTLPLRPVVSCNIASRPRTTSPLTSGWVVPATAPIYRPTPKAACPMVALQVPAVSLATPTSVIPGTPLQDELVLRLDDDYSLDFLEEEPLVPLAFTSSGAATTASEEVRHTPAKQARLSPVPPANACNEEPKRSQSETADAAESEKLQILRNLQKMASDMTTGVERIAREMSRHNRLLDKQTDLLYRITNAVLQIRDDINKKESHKENRPSMKSVAKSVKK</sequence>